<evidence type="ECO:0000256" key="2">
    <source>
        <dbReference type="SAM" id="Phobius"/>
    </source>
</evidence>
<dbReference type="WBParaSite" id="maker-uti_cns_0005359-snap-gene-0.24-mRNA-1">
    <property type="protein sequence ID" value="maker-uti_cns_0005359-snap-gene-0.24-mRNA-1"/>
    <property type="gene ID" value="maker-uti_cns_0005359-snap-gene-0.24"/>
</dbReference>
<dbReference type="AlphaFoldDB" id="A0A1I8HAW6"/>
<dbReference type="GO" id="GO:0002250">
    <property type="term" value="P:adaptive immune response"/>
    <property type="evidence" value="ECO:0007669"/>
    <property type="project" value="UniProtKB-KW"/>
</dbReference>
<keyword evidence="2" id="KW-0472">Membrane</keyword>
<evidence type="ECO:0000259" key="3">
    <source>
        <dbReference type="PROSITE" id="PS51412"/>
    </source>
</evidence>
<feature type="domain" description="MACPF" evidence="3">
    <location>
        <begin position="398"/>
        <end position="709"/>
    </location>
</feature>
<dbReference type="PROSITE" id="PS51412">
    <property type="entry name" value="MACPF_2"/>
    <property type="match status" value="1"/>
</dbReference>
<protein>
    <submittedName>
        <fullName evidence="5">Macrophage-expressed gene 1 protein</fullName>
    </submittedName>
</protein>
<reference evidence="5" key="1">
    <citation type="submission" date="2016-11" db="UniProtKB">
        <authorList>
            <consortium name="WormBaseParasite"/>
        </authorList>
    </citation>
    <scope>IDENTIFICATION</scope>
</reference>
<dbReference type="InterPro" id="IPR020864">
    <property type="entry name" value="MACPF"/>
</dbReference>
<dbReference type="Proteomes" id="UP000095280">
    <property type="component" value="Unplaced"/>
</dbReference>
<evidence type="ECO:0000256" key="1">
    <source>
        <dbReference type="SAM" id="MobiDB-lite"/>
    </source>
</evidence>
<sequence>LVVTEEDLKGYLKSVQKTTVNSHGGPTVGNKISLTTWKNELKQNFVAIDRFGDLLFSVVNYRSLPELPKHVVNGVRNAVKNAVTRYYKMNTVKGCLNPESPNFEPLANIEGSCDAPLTNFSFGGVYQTCEEFRINFPDPLCGQAAQPSADQSLYRRLFVSGWLRTGKTVVKTYWCAVRPDRNLPSQSGALFGGAFSPRVDNPAGGGKACPASYKPYRIGRDITLCVSSDMTESARAARVPFGGLFTCNSGNPLAEPGRHIVSLKSNPHPHTLPPPPPPPHRCPEGFTQSALDIFNGCEIMQCTRALGTRGGSNRIAMSRLPPFEEPPEMSAWSDITNAKESVDGRSGGEHVVTSAVAVCITIGVAVALIVAACFAVFTVRRRRQRRGRWTEVSGTQPSSVEEAAGTEASSRQPLLGNGWDNLRNREMGPVADVSLSADCSLSVDGFYALPGQVLAYPIKESHVSLISKVIEHSTRQVAPSMLAAEALFGGLFGIGGQFSEEFQEVKETLLYSKTQVGRTQLRYKMYVARMLPDFRLSRVFKNRLVEIGKAVQQNLTNSARYLSDLLVRDFGTHVITSLDAGAVLEKLDYFQLDSLKEVHYTTNKITQCMSVSFFNFFSAGESSTLVVTDKELKDYQKSVQKTTVNAHGGPPVGDKINLTSWKNGLKQNFIAIDRLSVNGVRSAVKDAVTRYYTVNTVKGCLNPESPNFEPLANIEGSCDAPLTNFSFGGVYQTCEEFRTNFPDPLCGQAHSPVQINHFTGGYSCPDGYEPVIVLKLI</sequence>
<feature type="region of interest" description="Disordered" evidence="1">
    <location>
        <begin position="386"/>
        <end position="416"/>
    </location>
</feature>
<dbReference type="GO" id="GO:0045087">
    <property type="term" value="P:innate immune response"/>
    <property type="evidence" value="ECO:0007669"/>
    <property type="project" value="UniProtKB-KW"/>
</dbReference>
<feature type="transmembrane region" description="Helical" evidence="2">
    <location>
        <begin position="355"/>
        <end position="379"/>
    </location>
</feature>
<dbReference type="Pfam" id="PF01823">
    <property type="entry name" value="MACPF"/>
    <property type="match status" value="1"/>
</dbReference>
<dbReference type="PANTHER" id="PTHR31463">
    <property type="entry name" value="MACROPHAGE-EXPRESSED GENE 1 PROTEIN"/>
    <property type="match status" value="1"/>
</dbReference>
<dbReference type="PANTHER" id="PTHR31463:SF1">
    <property type="entry name" value="MACROPHAGE-EXPRESSED GENE 1 PROTEIN"/>
    <property type="match status" value="1"/>
</dbReference>
<name>A0A1I8HAW6_9PLAT</name>
<keyword evidence="2" id="KW-0812">Transmembrane</keyword>
<evidence type="ECO:0000313" key="5">
    <source>
        <dbReference type="WBParaSite" id="maker-uti_cns_0005359-snap-gene-0.24-mRNA-1"/>
    </source>
</evidence>
<keyword evidence="4" id="KW-1185">Reference proteome</keyword>
<keyword evidence="2" id="KW-1133">Transmembrane helix</keyword>
<dbReference type="InterPro" id="IPR039707">
    <property type="entry name" value="MPEG1"/>
</dbReference>
<proteinExistence type="predicted"/>
<dbReference type="GO" id="GO:0030670">
    <property type="term" value="C:phagocytic vesicle membrane"/>
    <property type="evidence" value="ECO:0007669"/>
    <property type="project" value="UniProtKB-SubCell"/>
</dbReference>
<evidence type="ECO:0000313" key="4">
    <source>
        <dbReference type="Proteomes" id="UP000095280"/>
    </source>
</evidence>
<dbReference type="SMART" id="SM00457">
    <property type="entry name" value="MACPF"/>
    <property type="match status" value="1"/>
</dbReference>
<accession>A0A1I8HAW6</accession>
<organism evidence="4 5">
    <name type="scientific">Macrostomum lignano</name>
    <dbReference type="NCBI Taxonomy" id="282301"/>
    <lineage>
        <taxon>Eukaryota</taxon>
        <taxon>Metazoa</taxon>
        <taxon>Spiralia</taxon>
        <taxon>Lophotrochozoa</taxon>
        <taxon>Platyhelminthes</taxon>
        <taxon>Rhabditophora</taxon>
        <taxon>Macrostomorpha</taxon>
        <taxon>Macrostomida</taxon>
        <taxon>Macrostomidae</taxon>
        <taxon>Macrostomum</taxon>
    </lineage>
</organism>